<evidence type="ECO:0000256" key="10">
    <source>
        <dbReference type="ARBA" id="ARBA00023293"/>
    </source>
</evidence>
<proteinExistence type="predicted"/>
<keyword evidence="7 11" id="KW-0472">Membrane</keyword>
<dbReference type="Gene3D" id="3.30.70.1230">
    <property type="entry name" value="Nucleotide cyclase"/>
    <property type="match status" value="1"/>
</dbReference>
<evidence type="ECO:0000259" key="12">
    <source>
        <dbReference type="PROSITE" id="PS50011"/>
    </source>
</evidence>
<evidence type="ECO:0000256" key="5">
    <source>
        <dbReference type="ARBA" id="ARBA00022741"/>
    </source>
</evidence>
<comment type="catalytic activity">
    <reaction evidence="1">
        <text>GTP = 3',5'-cyclic GMP + diphosphate</text>
        <dbReference type="Rhea" id="RHEA:13665"/>
        <dbReference type="ChEBI" id="CHEBI:33019"/>
        <dbReference type="ChEBI" id="CHEBI:37565"/>
        <dbReference type="ChEBI" id="CHEBI:57746"/>
        <dbReference type="EC" id="4.6.1.2"/>
    </reaction>
</comment>
<dbReference type="GO" id="GO:0005524">
    <property type="term" value="F:ATP binding"/>
    <property type="evidence" value="ECO:0007669"/>
    <property type="project" value="InterPro"/>
</dbReference>
<evidence type="ECO:0000256" key="8">
    <source>
        <dbReference type="ARBA" id="ARBA00023180"/>
    </source>
</evidence>
<reference evidence="14" key="2">
    <citation type="submission" date="2014-03" db="EMBL/GenBank/DDBJ databases">
        <title>The whipworm genome and dual-species transcriptomics of an intimate host-pathogen interaction.</title>
        <authorList>
            <person name="Foth B.J."/>
            <person name="Tsai I.J."/>
            <person name="Reid A.J."/>
            <person name="Bancroft A.J."/>
            <person name="Nichol S."/>
            <person name="Tracey A."/>
            <person name="Holroyd N."/>
            <person name="Cotton J.A."/>
            <person name="Stanley E.J."/>
            <person name="Zarowiecki M."/>
            <person name="Liu J.Z."/>
            <person name="Huckvale T."/>
            <person name="Cooper P.J."/>
            <person name="Grencis R.K."/>
            <person name="Berriman M."/>
        </authorList>
    </citation>
    <scope>NUCLEOTIDE SEQUENCE [LARGE SCALE GENOMIC DNA]</scope>
</reference>
<keyword evidence="14" id="KW-0808">Transferase</keyword>
<protein>
    <recommendedName>
        <fullName evidence="3">guanylate cyclase</fullName>
        <ecNumber evidence="3">4.6.1.2</ecNumber>
    </recommendedName>
</protein>
<dbReference type="GO" id="GO:0007168">
    <property type="term" value="P:receptor guanylyl cyclase signaling pathway"/>
    <property type="evidence" value="ECO:0007669"/>
    <property type="project" value="TreeGrafter"/>
</dbReference>
<evidence type="ECO:0000256" key="1">
    <source>
        <dbReference type="ARBA" id="ARBA00001436"/>
    </source>
</evidence>
<keyword evidence="5" id="KW-0547">Nucleotide-binding</keyword>
<dbReference type="Proteomes" id="UP000030665">
    <property type="component" value="Unassembled WGS sequence"/>
</dbReference>
<keyword evidence="15" id="KW-1185">Reference proteome</keyword>
<dbReference type="OrthoDB" id="4062651at2759"/>
<dbReference type="Gene3D" id="1.10.510.10">
    <property type="entry name" value="Transferase(Phosphotransferase) domain 1"/>
    <property type="match status" value="1"/>
</dbReference>
<dbReference type="InterPro" id="IPR001054">
    <property type="entry name" value="A/G_cyclase"/>
</dbReference>
<evidence type="ECO:0000256" key="4">
    <source>
        <dbReference type="ARBA" id="ARBA00022692"/>
    </source>
</evidence>
<evidence type="ECO:0000256" key="2">
    <source>
        <dbReference type="ARBA" id="ARBA00004167"/>
    </source>
</evidence>
<keyword evidence="9" id="KW-0456">Lyase</keyword>
<dbReference type="CDD" id="cd07302">
    <property type="entry name" value="CHD"/>
    <property type="match status" value="1"/>
</dbReference>
<dbReference type="EC" id="4.6.1.2" evidence="3"/>
<dbReference type="Pfam" id="PF07714">
    <property type="entry name" value="PK_Tyr_Ser-Thr"/>
    <property type="match status" value="1"/>
</dbReference>
<dbReference type="STRING" id="36087.A0A077ZGK0"/>
<feature type="domain" description="Guanylate cyclase" evidence="13">
    <location>
        <begin position="781"/>
        <end position="923"/>
    </location>
</feature>
<evidence type="ECO:0000256" key="7">
    <source>
        <dbReference type="ARBA" id="ARBA00023136"/>
    </source>
</evidence>
<dbReference type="PROSITE" id="PS50125">
    <property type="entry name" value="GUANYLATE_CYCLASE_2"/>
    <property type="match status" value="1"/>
</dbReference>
<dbReference type="InterPro" id="IPR029787">
    <property type="entry name" value="Nucleotide_cyclase"/>
</dbReference>
<dbReference type="GO" id="GO:0005886">
    <property type="term" value="C:plasma membrane"/>
    <property type="evidence" value="ECO:0007669"/>
    <property type="project" value="TreeGrafter"/>
</dbReference>
<evidence type="ECO:0000256" key="6">
    <source>
        <dbReference type="ARBA" id="ARBA00022989"/>
    </source>
</evidence>
<dbReference type="PANTHER" id="PTHR11920:SF335">
    <property type="entry name" value="GUANYLATE CYCLASE"/>
    <property type="match status" value="1"/>
</dbReference>
<dbReference type="SUPFAM" id="SSF56112">
    <property type="entry name" value="Protein kinase-like (PK-like)"/>
    <property type="match status" value="1"/>
</dbReference>
<dbReference type="AlphaFoldDB" id="A0A077ZGK0"/>
<name>A0A077ZGK0_TRITR</name>
<dbReference type="SUPFAM" id="SSF55073">
    <property type="entry name" value="Nucleotide cyclase"/>
    <property type="match status" value="1"/>
</dbReference>
<keyword evidence="4 11" id="KW-0812">Transmembrane</keyword>
<keyword evidence="14" id="KW-0418">Kinase</keyword>
<sequence>MCLISLLKPEIYYGPFFYEFYLTLRYPRRRMVRTFYEVLPLQSPALDYARLLLAYVGSDTKIAVLHMRDTYDTVKNDWCNDFIDGLYRNTLNRQRVVKVLSANKLGRGHLFNILNQFRGTNRVVVVCGYMNTFVKWFRRTVSYFEGIMNAINFIYIDYEFRHSLKDKANFFPEKYEQMGPEYVHSSTQVFQLRALYDCSKDVAEIPFISVCQRLVTIAEKMAETKHKEHETLQTARYRLILLAERSFLLRKAISLFPRTEPGLSATYLEKAFDQIIENVTHEITSEDALFANVYNIFTPDGEGPLRKKFYCHVSFRSGANCSIQEVPSINDTVFFLPKVESKRWVVKMGIIMLVLLTIALIFQYSRRRRFRQSTSPDAMQQRCAGTFLKVYKPSNFILMEDFVRSVSRIVKRNAVIWSDYPEGATKLRRQLLVQCFFHNPALLPCYLHGSPVGLRAFKMQDGTSRRELLERMEAIRAGLDHPNVQKLIGSMLDRRLYVAVFEGAGRACLREFLDVINVRWDWPFKLVVLHDLAHGMEFIHMKGIGYHGSLSTSSCYFDLHMRVKISLTDFQCLAQFCDLPTMVDESDAIAQLWIAPEILRCGSENQAMDKADVYSFSIIMQEIFYQHGPFYVQPDQLPEQRLGHRSRERARAIVNLVKQRRRPAPFRPYADKLEAKHRTLVELMIRCWLEIPSERPTFQRIAEAFAAEVGGCNLRWNIGNIYHRLLLLTRHLHRTVQKRHSALFNEMVETQGFLYHLFPPDLATRLITSVSVPPKVYNSTTIYFSDIVGFTDVSSVNEPEDICKMLDILFTGYDSILSYYQVYPVTRIGDAYVFPYRLFQLASGLGGSLHPSVYAREMAMVALQVVHMVRCLRFSFLKGHVKKLRIRTGIASGTCMGGLIGQLDKTPQFMLVGHLVEVAQSMEGKGRPMRIHIEQSTYDLIKTHTDLFRFSYHTHYVTEDNKILRAYWLDSVKWPISLQGRIDEKRLVDVFPEEEIENQIGDLR</sequence>
<keyword evidence="10" id="KW-0141">cGMP biosynthesis</keyword>
<comment type="subcellular location">
    <subcellularLocation>
        <location evidence="2">Membrane</location>
        <topology evidence="2">Single-pass membrane protein</topology>
    </subcellularLocation>
</comment>
<dbReference type="InterPro" id="IPR050401">
    <property type="entry name" value="Cyclic_nucleotide_synthase"/>
</dbReference>
<dbReference type="GO" id="GO:0004016">
    <property type="term" value="F:adenylate cyclase activity"/>
    <property type="evidence" value="ECO:0007669"/>
    <property type="project" value="TreeGrafter"/>
</dbReference>
<dbReference type="InterPro" id="IPR001245">
    <property type="entry name" value="Ser-Thr/Tyr_kinase_cat_dom"/>
</dbReference>
<evidence type="ECO:0000256" key="3">
    <source>
        <dbReference type="ARBA" id="ARBA00012202"/>
    </source>
</evidence>
<dbReference type="InterPro" id="IPR011009">
    <property type="entry name" value="Kinase-like_dom_sf"/>
</dbReference>
<gene>
    <name evidence="14" type="ORF">TTRE_0000602501</name>
</gene>
<accession>A0A077ZGK0</accession>
<feature type="transmembrane region" description="Helical" evidence="11">
    <location>
        <begin position="344"/>
        <end position="362"/>
    </location>
</feature>
<evidence type="ECO:0000313" key="14">
    <source>
        <dbReference type="EMBL" id="CDW57730.1"/>
    </source>
</evidence>
<reference evidence="14" key="1">
    <citation type="submission" date="2014-01" db="EMBL/GenBank/DDBJ databases">
        <authorList>
            <person name="Aslett M."/>
        </authorList>
    </citation>
    <scope>NUCLEOTIDE SEQUENCE</scope>
</reference>
<keyword evidence="8" id="KW-0325">Glycoprotein</keyword>
<dbReference type="GO" id="GO:0001653">
    <property type="term" value="F:peptide receptor activity"/>
    <property type="evidence" value="ECO:0007669"/>
    <property type="project" value="TreeGrafter"/>
</dbReference>
<dbReference type="GO" id="GO:0004383">
    <property type="term" value="F:guanylate cyclase activity"/>
    <property type="evidence" value="ECO:0007669"/>
    <property type="project" value="UniProtKB-EC"/>
</dbReference>
<dbReference type="EMBL" id="HG806203">
    <property type="protein sequence ID" value="CDW57730.1"/>
    <property type="molecule type" value="Genomic_DNA"/>
</dbReference>
<dbReference type="InterPro" id="IPR000719">
    <property type="entry name" value="Prot_kinase_dom"/>
</dbReference>
<organism evidence="14 15">
    <name type="scientific">Trichuris trichiura</name>
    <name type="common">Whipworm</name>
    <name type="synonym">Trichocephalus trichiurus</name>
    <dbReference type="NCBI Taxonomy" id="36087"/>
    <lineage>
        <taxon>Eukaryota</taxon>
        <taxon>Metazoa</taxon>
        <taxon>Ecdysozoa</taxon>
        <taxon>Nematoda</taxon>
        <taxon>Enoplea</taxon>
        <taxon>Dorylaimia</taxon>
        <taxon>Trichinellida</taxon>
        <taxon>Trichuridae</taxon>
        <taxon>Trichuris</taxon>
    </lineage>
</organism>
<dbReference type="SMART" id="SM00044">
    <property type="entry name" value="CYCc"/>
    <property type="match status" value="1"/>
</dbReference>
<dbReference type="PANTHER" id="PTHR11920">
    <property type="entry name" value="GUANYLYL CYCLASE"/>
    <property type="match status" value="1"/>
</dbReference>
<dbReference type="PROSITE" id="PS50011">
    <property type="entry name" value="PROTEIN_KINASE_DOM"/>
    <property type="match status" value="1"/>
</dbReference>
<evidence type="ECO:0000256" key="11">
    <source>
        <dbReference type="SAM" id="Phobius"/>
    </source>
</evidence>
<evidence type="ECO:0000313" key="15">
    <source>
        <dbReference type="Proteomes" id="UP000030665"/>
    </source>
</evidence>
<dbReference type="GO" id="GO:0004672">
    <property type="term" value="F:protein kinase activity"/>
    <property type="evidence" value="ECO:0007669"/>
    <property type="project" value="InterPro"/>
</dbReference>
<keyword evidence="6 11" id="KW-1133">Transmembrane helix</keyword>
<feature type="domain" description="Protein kinase" evidence="12">
    <location>
        <begin position="376"/>
        <end position="726"/>
    </location>
</feature>
<evidence type="ECO:0000256" key="9">
    <source>
        <dbReference type="ARBA" id="ARBA00023239"/>
    </source>
</evidence>
<dbReference type="Pfam" id="PF00211">
    <property type="entry name" value="Guanylate_cyc"/>
    <property type="match status" value="1"/>
</dbReference>
<evidence type="ECO:0000259" key="13">
    <source>
        <dbReference type="PROSITE" id="PS50125"/>
    </source>
</evidence>
<dbReference type="GO" id="GO:0035556">
    <property type="term" value="P:intracellular signal transduction"/>
    <property type="evidence" value="ECO:0007669"/>
    <property type="project" value="InterPro"/>
</dbReference>